<reference evidence="2 3" key="1">
    <citation type="submission" date="2018-08" db="EMBL/GenBank/DDBJ databases">
        <title>Wenzhouxiangella salilacus sp. nov., a novel bacterium isolated from a saline lake in Xinjiang Province, China.</title>
        <authorList>
            <person name="Han S."/>
        </authorList>
    </citation>
    <scope>NUCLEOTIDE SEQUENCE [LARGE SCALE GENOMIC DNA]</scope>
    <source>
        <strain evidence="2 3">XDB06</strain>
    </source>
</reference>
<feature type="transmembrane region" description="Helical" evidence="1">
    <location>
        <begin position="65"/>
        <end position="84"/>
    </location>
</feature>
<evidence type="ECO:0000313" key="2">
    <source>
        <dbReference type="EMBL" id="RFF29501.1"/>
    </source>
</evidence>
<dbReference type="EMBL" id="QUZK01000046">
    <property type="protein sequence ID" value="RFF29501.1"/>
    <property type="molecule type" value="Genomic_DNA"/>
</dbReference>
<comment type="caution">
    <text evidence="2">The sequence shown here is derived from an EMBL/GenBank/DDBJ whole genome shotgun (WGS) entry which is preliminary data.</text>
</comment>
<keyword evidence="3" id="KW-1185">Reference proteome</keyword>
<name>A0A3E1K659_9GAMM</name>
<evidence type="ECO:0000313" key="3">
    <source>
        <dbReference type="Proteomes" id="UP000260351"/>
    </source>
</evidence>
<dbReference type="Proteomes" id="UP000260351">
    <property type="component" value="Unassembled WGS sequence"/>
</dbReference>
<organism evidence="2 3">
    <name type="scientific">Wenzhouxiangella sediminis</name>
    <dbReference type="NCBI Taxonomy" id="1792836"/>
    <lineage>
        <taxon>Bacteria</taxon>
        <taxon>Pseudomonadati</taxon>
        <taxon>Pseudomonadota</taxon>
        <taxon>Gammaproteobacteria</taxon>
        <taxon>Chromatiales</taxon>
        <taxon>Wenzhouxiangellaceae</taxon>
        <taxon>Wenzhouxiangella</taxon>
    </lineage>
</organism>
<evidence type="ECO:0000256" key="1">
    <source>
        <dbReference type="SAM" id="Phobius"/>
    </source>
</evidence>
<accession>A0A3E1K659</accession>
<gene>
    <name evidence="2" type="ORF">DZC52_12730</name>
</gene>
<dbReference type="AlphaFoldDB" id="A0A3E1K659"/>
<keyword evidence="1" id="KW-0812">Transmembrane</keyword>
<protein>
    <submittedName>
        <fullName evidence="2">Uncharacterized protein</fullName>
    </submittedName>
</protein>
<feature type="transmembrane region" description="Helical" evidence="1">
    <location>
        <begin position="32"/>
        <end position="53"/>
    </location>
</feature>
<keyword evidence="1" id="KW-0472">Membrane</keyword>
<sequence>MAEPPPGFAGSMESLVAGRAEAASLEAWLTRIAIWITAIATVGFLVSFIGRLVGYLGEVMGDAPWPLLAATLAILGMIKLMEFVPRWGHGTRAEPHGGGDLS</sequence>
<keyword evidence="1" id="KW-1133">Transmembrane helix</keyword>
<proteinExistence type="predicted"/>